<accession>A0A7W5ZLT7</accession>
<comment type="caution">
    <text evidence="6">The sequence shown here is derived from an EMBL/GenBank/DDBJ whole genome shotgun (WGS) entry which is preliminary data.</text>
</comment>
<dbReference type="AlphaFoldDB" id="A0A7W5ZLT7"/>
<dbReference type="RefSeq" id="WP_183975301.1">
    <property type="nucleotide sequence ID" value="NZ_JACIBY010000006.1"/>
</dbReference>
<dbReference type="Pfam" id="PF01613">
    <property type="entry name" value="Flavin_Reduct"/>
    <property type="match status" value="1"/>
</dbReference>
<keyword evidence="3" id="KW-0288">FMN</keyword>
<feature type="domain" description="Flavin reductase like" evidence="5">
    <location>
        <begin position="20"/>
        <end position="178"/>
    </location>
</feature>
<name>A0A7W5ZLT7_9BACT</name>
<dbReference type="PANTHER" id="PTHR33798:SF5">
    <property type="entry name" value="FLAVIN REDUCTASE LIKE DOMAIN-CONTAINING PROTEIN"/>
    <property type="match status" value="1"/>
</dbReference>
<organism evidence="6 7">
    <name type="scientific">Runella defluvii</name>
    <dbReference type="NCBI Taxonomy" id="370973"/>
    <lineage>
        <taxon>Bacteria</taxon>
        <taxon>Pseudomonadati</taxon>
        <taxon>Bacteroidota</taxon>
        <taxon>Cytophagia</taxon>
        <taxon>Cytophagales</taxon>
        <taxon>Spirosomataceae</taxon>
        <taxon>Runella</taxon>
    </lineage>
</organism>
<protein>
    <submittedName>
        <fullName evidence="6">Flavin reductase (DIM6/NTAB) family NADH-FMN oxidoreductase RutF</fullName>
    </submittedName>
</protein>
<proteinExistence type="inferred from homology"/>
<evidence type="ECO:0000313" key="6">
    <source>
        <dbReference type="EMBL" id="MBB3839228.1"/>
    </source>
</evidence>
<dbReference type="EMBL" id="JACIBY010000006">
    <property type="protein sequence ID" value="MBB3839228.1"/>
    <property type="molecule type" value="Genomic_DNA"/>
</dbReference>
<comment type="cofactor">
    <cofactor evidence="1">
        <name>FMN</name>
        <dbReference type="ChEBI" id="CHEBI:58210"/>
    </cofactor>
</comment>
<dbReference type="SUPFAM" id="SSF50475">
    <property type="entry name" value="FMN-binding split barrel"/>
    <property type="match status" value="1"/>
</dbReference>
<dbReference type="PANTHER" id="PTHR33798">
    <property type="entry name" value="FLAVOPROTEIN OXYGENASE"/>
    <property type="match status" value="1"/>
</dbReference>
<dbReference type="Proteomes" id="UP000541352">
    <property type="component" value="Unassembled WGS sequence"/>
</dbReference>
<gene>
    <name evidence="6" type="ORF">FHS57_003234</name>
</gene>
<keyword evidence="7" id="KW-1185">Reference proteome</keyword>
<evidence type="ECO:0000256" key="3">
    <source>
        <dbReference type="ARBA" id="ARBA00022643"/>
    </source>
</evidence>
<reference evidence="6 7" key="1">
    <citation type="submission" date="2020-08" db="EMBL/GenBank/DDBJ databases">
        <title>Genomic Encyclopedia of Type Strains, Phase IV (KMG-IV): sequencing the most valuable type-strain genomes for metagenomic binning, comparative biology and taxonomic classification.</title>
        <authorList>
            <person name="Goeker M."/>
        </authorList>
    </citation>
    <scope>NUCLEOTIDE SEQUENCE [LARGE SCALE GENOMIC DNA]</scope>
    <source>
        <strain evidence="6 7">DSM 17976</strain>
    </source>
</reference>
<sequence length="284" mass="31114">MLTINPKDVSVPVLHHFLQGAVAPRPIAFASTIDAEGNVNLSPFSFFNLFGTKPPTLIFSPNRRVRDGSNKHTLENVQAVDEVVISMVDYAMVEQMSLASCEYPRGVNEFVKAGFTEVPSQLVRPPRVGESKAVFECKVKQIISLGEEGGAANLVICEVILAHFSEDILGEDGRIDQRKTDWVARMGGDWYARASGDAIFEIPKPSTQKGIGVDLIPDFIKNNPEFSGNNLGRLGNIQQLPETDKIEAFKAQHAGQDWVTTAKQYLSEGKVEQAWLSLLASQGS</sequence>
<evidence type="ECO:0000259" key="5">
    <source>
        <dbReference type="SMART" id="SM00903"/>
    </source>
</evidence>
<dbReference type="InterPro" id="IPR012349">
    <property type="entry name" value="Split_barrel_FMN-bd"/>
</dbReference>
<comment type="similarity">
    <text evidence="4">Belongs to the flavoredoxin family.</text>
</comment>
<dbReference type="Gene3D" id="2.30.110.10">
    <property type="entry name" value="Electron Transport, Fmn-binding Protein, Chain A"/>
    <property type="match status" value="1"/>
</dbReference>
<evidence type="ECO:0000256" key="4">
    <source>
        <dbReference type="ARBA" id="ARBA00038054"/>
    </source>
</evidence>
<dbReference type="InterPro" id="IPR002563">
    <property type="entry name" value="Flavin_Rdtase-like_dom"/>
</dbReference>
<dbReference type="GO" id="GO:0016646">
    <property type="term" value="F:oxidoreductase activity, acting on the CH-NH group of donors, NAD or NADP as acceptor"/>
    <property type="evidence" value="ECO:0007669"/>
    <property type="project" value="UniProtKB-ARBA"/>
</dbReference>
<keyword evidence="2" id="KW-0285">Flavoprotein</keyword>
<evidence type="ECO:0000256" key="2">
    <source>
        <dbReference type="ARBA" id="ARBA00022630"/>
    </source>
</evidence>
<dbReference type="SMART" id="SM00903">
    <property type="entry name" value="Flavin_Reduct"/>
    <property type="match status" value="1"/>
</dbReference>
<evidence type="ECO:0000256" key="1">
    <source>
        <dbReference type="ARBA" id="ARBA00001917"/>
    </source>
</evidence>
<dbReference type="GO" id="GO:0010181">
    <property type="term" value="F:FMN binding"/>
    <property type="evidence" value="ECO:0007669"/>
    <property type="project" value="InterPro"/>
</dbReference>
<evidence type="ECO:0000313" key="7">
    <source>
        <dbReference type="Proteomes" id="UP000541352"/>
    </source>
</evidence>